<dbReference type="GeneID" id="110988285"/>
<accession>A0A8B7ZP22</accession>
<organism evidence="1 2">
    <name type="scientific">Acanthaster planci</name>
    <name type="common">Crown-of-thorns starfish</name>
    <dbReference type="NCBI Taxonomy" id="133434"/>
    <lineage>
        <taxon>Eukaryota</taxon>
        <taxon>Metazoa</taxon>
        <taxon>Echinodermata</taxon>
        <taxon>Eleutherozoa</taxon>
        <taxon>Asterozoa</taxon>
        <taxon>Asteroidea</taxon>
        <taxon>Valvatacea</taxon>
        <taxon>Valvatida</taxon>
        <taxon>Acanthasteridae</taxon>
        <taxon>Acanthaster</taxon>
    </lineage>
</organism>
<dbReference type="OrthoDB" id="5376140at2759"/>
<gene>
    <name evidence="2" type="primary">LOC110988285</name>
</gene>
<dbReference type="KEGG" id="aplc:110988285"/>
<dbReference type="AlphaFoldDB" id="A0A8B7ZP22"/>
<dbReference type="PANTHER" id="PTHR33480:SF1">
    <property type="entry name" value="TYR RECOMBINASE DOMAIN-CONTAINING PROTEIN"/>
    <property type="match status" value="1"/>
</dbReference>
<dbReference type="PANTHER" id="PTHR33480">
    <property type="entry name" value="SET DOMAIN-CONTAINING PROTEIN-RELATED"/>
    <property type="match status" value="1"/>
</dbReference>
<evidence type="ECO:0000313" key="2">
    <source>
        <dbReference type="RefSeq" id="XP_022107338.1"/>
    </source>
</evidence>
<reference evidence="2" key="1">
    <citation type="submission" date="2025-08" db="UniProtKB">
        <authorList>
            <consortium name="RefSeq"/>
        </authorList>
    </citation>
    <scope>IDENTIFICATION</scope>
</reference>
<protein>
    <submittedName>
        <fullName evidence="2">LOW QUALITY PROTEIN: uncharacterized protein LOC110988285</fullName>
    </submittedName>
</protein>
<dbReference type="OMA" id="LAKHEYM"/>
<sequence>IEIAGEPNAGVRKKLLLKIRNIGNHRHNCQVLREGRGVLIVGYRPIASYGYYVRTDLWRCVCPLKPAPTPQTDSTGKRARVGVRVAHKSDLLKPPPVGVSFQLHQVLSPMKRDDVALVVKNDTLIVELAKHEYMKLGHDVDQHGYIRNRVRELGRLVIQLRKNTQQPNASLESFVHPHHLSDIVKAVHDIAGYDVPSLALKISYSVKKCALVLKGSELESGQKHKAERVEEFLQLCELNWQDLVSTHAHKTLYQGKRNKVTILPTYADVVHLSSFLHEADNRELQLLQGARSKEIRPA</sequence>
<evidence type="ECO:0000313" key="1">
    <source>
        <dbReference type="Proteomes" id="UP000694845"/>
    </source>
</evidence>
<keyword evidence="1" id="KW-1185">Reference proteome</keyword>
<dbReference type="RefSeq" id="XP_022107338.1">
    <property type="nucleotide sequence ID" value="XM_022251646.1"/>
</dbReference>
<name>A0A8B7ZP22_ACAPL</name>
<feature type="non-terminal residue" evidence="2">
    <location>
        <position position="1"/>
    </location>
</feature>
<proteinExistence type="predicted"/>
<dbReference type="Proteomes" id="UP000694845">
    <property type="component" value="Unplaced"/>
</dbReference>